<proteinExistence type="predicted"/>
<dbReference type="EMBL" id="OAPG01000012">
    <property type="protein sequence ID" value="SNX86106.1"/>
    <property type="molecule type" value="Genomic_DNA"/>
</dbReference>
<feature type="region of interest" description="Disordered" evidence="1">
    <location>
        <begin position="1"/>
        <end position="32"/>
    </location>
</feature>
<dbReference type="AlphaFoldDB" id="A0AAJ4XQI4"/>
<gene>
    <name evidence="2" type="ORF">MEPE_04815</name>
</gene>
<comment type="caution">
    <text evidence="2">The sequence shown here is derived from an EMBL/GenBank/DDBJ whole genome shotgun (WGS) entry which is preliminary data.</text>
</comment>
<feature type="compositionally biased region" description="Polar residues" evidence="1">
    <location>
        <begin position="12"/>
        <end position="23"/>
    </location>
</feature>
<evidence type="ECO:0000313" key="3">
    <source>
        <dbReference type="Proteomes" id="UP001294444"/>
    </source>
</evidence>
<evidence type="ECO:0000256" key="1">
    <source>
        <dbReference type="SAM" id="MobiDB-lite"/>
    </source>
</evidence>
<accession>A0AAJ4XQI4</accession>
<keyword evidence="3" id="KW-1185">Reference proteome</keyword>
<dbReference type="Proteomes" id="UP001294444">
    <property type="component" value="Unassembled WGS sequence"/>
</dbReference>
<sequence length="167" mass="18489">MKTVSNRHHDITPSSRSMKQESALSGHESETWDPDRILGGMFFLLEQGKESGARGRARRRHHCALTAVTSVTVHVESMPDSARRSVPFLALLFTNKGEGAIFCKLGGAMQVLGARSIRRRSAVAPLESATWCTDHGRILLRFLFEFYGSSDVTKNKNTAMSSKHDAE</sequence>
<protein>
    <submittedName>
        <fullName evidence="2">Uncharacterized protein</fullName>
    </submittedName>
</protein>
<evidence type="ECO:0000313" key="2">
    <source>
        <dbReference type="EMBL" id="SNX86106.1"/>
    </source>
</evidence>
<name>A0AAJ4XQI4_9BASI</name>
<reference evidence="2" key="1">
    <citation type="submission" date="2023-10" db="EMBL/GenBank/DDBJ databases">
        <authorList>
            <person name="Guldener U."/>
        </authorList>
    </citation>
    <scope>NUCLEOTIDE SEQUENCE</scope>
    <source>
        <strain evidence="2">Mp4</strain>
    </source>
</reference>
<organism evidence="2 3">
    <name type="scientific">Melanopsichium pennsylvanicum</name>
    <dbReference type="NCBI Taxonomy" id="63383"/>
    <lineage>
        <taxon>Eukaryota</taxon>
        <taxon>Fungi</taxon>
        <taxon>Dikarya</taxon>
        <taxon>Basidiomycota</taxon>
        <taxon>Ustilaginomycotina</taxon>
        <taxon>Ustilaginomycetes</taxon>
        <taxon>Ustilaginales</taxon>
        <taxon>Ustilaginaceae</taxon>
        <taxon>Melanopsichium</taxon>
    </lineage>
</organism>